<dbReference type="GO" id="GO:0006412">
    <property type="term" value="P:translation"/>
    <property type="evidence" value="ECO:0007669"/>
    <property type="project" value="TreeGrafter"/>
</dbReference>
<dbReference type="RefSeq" id="WP_004024944.1">
    <property type="nucleotide sequence ID" value="NZ_AWQU01000086.1"/>
</dbReference>
<dbReference type="Gene3D" id="3.40.50.300">
    <property type="entry name" value="P-loop containing nucleotide triphosphate hydrolases"/>
    <property type="match status" value="1"/>
</dbReference>
<organism evidence="6 7">
    <name type="scientific">Malacoplasma iowae DK-CPA</name>
    <dbReference type="NCBI Taxonomy" id="1394179"/>
    <lineage>
        <taxon>Bacteria</taxon>
        <taxon>Bacillati</taxon>
        <taxon>Mycoplasmatota</taxon>
        <taxon>Mycoplasmoidales</taxon>
        <taxon>Mycoplasmoidaceae</taxon>
        <taxon>Malacoplasma</taxon>
    </lineage>
</organism>
<feature type="binding site" evidence="4">
    <location>
        <position position="172"/>
    </location>
    <ligand>
        <name>GTP</name>
        <dbReference type="ChEBI" id="CHEBI:37565"/>
    </ligand>
</feature>
<keyword evidence="1 3" id="KW-0547">Nucleotide-binding</keyword>
<comment type="caution">
    <text evidence="6">The sequence shown here is derived from an EMBL/GenBank/DDBJ whole genome shotgun (WGS) entry which is preliminary data.</text>
</comment>
<evidence type="ECO:0000259" key="5">
    <source>
        <dbReference type="Pfam" id="PF01926"/>
    </source>
</evidence>
<dbReference type="Pfam" id="PF01926">
    <property type="entry name" value="MMR_HSR1"/>
    <property type="match status" value="1"/>
</dbReference>
<accession>A0A084U2X0</accession>
<dbReference type="GeneID" id="96866914"/>
<gene>
    <name evidence="6" type="primary">ylqF</name>
    <name evidence="6" type="ORF">P271_137</name>
</gene>
<dbReference type="InterPro" id="IPR019991">
    <property type="entry name" value="GTP-bd_ribosome_bgen"/>
</dbReference>
<dbReference type="InterPro" id="IPR023179">
    <property type="entry name" value="GTP-bd_ortho_bundle_sf"/>
</dbReference>
<dbReference type="PANTHER" id="PTHR45782">
    <property type="entry name" value="MITOCHONDRIAL RIBOSOME-ASSOCIATED GTPASE 1"/>
    <property type="match status" value="1"/>
</dbReference>
<dbReference type="GO" id="GO:0005525">
    <property type="term" value="F:GTP binding"/>
    <property type="evidence" value="ECO:0007669"/>
    <property type="project" value="UniProtKB-KW"/>
</dbReference>
<dbReference type="Proteomes" id="UP000028523">
    <property type="component" value="Unassembled WGS sequence"/>
</dbReference>
<dbReference type="PIRSF" id="PIRSF006230">
    <property type="entry name" value="MG442"/>
    <property type="match status" value="1"/>
</dbReference>
<keyword evidence="2 3" id="KW-0342">GTP-binding</keyword>
<dbReference type="GO" id="GO:0005737">
    <property type="term" value="C:cytoplasm"/>
    <property type="evidence" value="ECO:0007669"/>
    <property type="project" value="UniProtKB-SubCell"/>
</dbReference>
<keyword evidence="3" id="KW-0963">Cytoplasm</keyword>
<evidence type="ECO:0000313" key="6">
    <source>
        <dbReference type="EMBL" id="KFB07306.1"/>
    </source>
</evidence>
<dbReference type="InterPro" id="IPR027417">
    <property type="entry name" value="P-loop_NTPase"/>
</dbReference>
<comment type="subcellular location">
    <subcellularLocation>
        <location evidence="3">Cytoplasm</location>
    </subcellularLocation>
</comment>
<dbReference type="InterPro" id="IPR006073">
    <property type="entry name" value="GTP-bd"/>
</dbReference>
<dbReference type="AlphaFoldDB" id="A0A084U2X0"/>
<name>A0A084U2X0_MALIO</name>
<sequence length="276" mass="32825">MENKNNVINWFPGHMQKSMRLFSDEIKNIDFFIEVIDARAIKQSSNYELNQLFNNKIKITVAVKSDLVDVKKYTKLYPDIIFISIHNKNDRNRIINEIKNKCFQKINSLIKKGYVNYQLFGMVIGLPNVGKSSLINFILNKKHLVVQNKPGVTRKKQWTKVTDNIMLLDTPGVFFKKVENFDVGCILTMIKTVNFDVVDQYEVLKNFYFYVNNKYDNLINKHFEILENPNDFDFFISKLCEKKKFYNDKKNYDMHRCFLYLYNFLDDNKDMGIDFN</sequence>
<dbReference type="CDD" id="cd01856">
    <property type="entry name" value="YlqF"/>
    <property type="match status" value="1"/>
</dbReference>
<evidence type="ECO:0000256" key="2">
    <source>
        <dbReference type="ARBA" id="ARBA00023134"/>
    </source>
</evidence>
<keyword evidence="7" id="KW-1185">Reference proteome</keyword>
<dbReference type="GO" id="GO:0003924">
    <property type="term" value="F:GTPase activity"/>
    <property type="evidence" value="ECO:0007669"/>
    <property type="project" value="TreeGrafter"/>
</dbReference>
<evidence type="ECO:0000256" key="1">
    <source>
        <dbReference type="ARBA" id="ARBA00022741"/>
    </source>
</evidence>
<protein>
    <recommendedName>
        <fullName evidence="3">Ribosome biogenesis GTPase A</fullName>
    </recommendedName>
</protein>
<feature type="domain" description="G" evidence="5">
    <location>
        <begin position="122"/>
        <end position="184"/>
    </location>
</feature>
<feature type="binding site" evidence="4">
    <location>
        <begin position="128"/>
        <end position="133"/>
    </location>
    <ligand>
        <name>GTP</name>
        <dbReference type="ChEBI" id="CHEBI:37565"/>
    </ligand>
</feature>
<reference evidence="6 7" key="1">
    <citation type="journal article" date="2014" name="PLoS ONE">
        <title>Reduction of Hydrogen Peroxide Accumulation and Toxicity by a Catalase from Mycoplasma iowae.</title>
        <authorList>
            <person name="Pritchard R.E."/>
            <person name="Prassinos A.J."/>
            <person name="Osborne J.D."/>
            <person name="Raviv Z."/>
            <person name="Balish M.F."/>
        </authorList>
    </citation>
    <scope>NUCLEOTIDE SEQUENCE [LARGE SCALE GENOMIC DNA]</scope>
    <source>
        <strain evidence="6 7">DK-CPA</strain>
    </source>
</reference>
<dbReference type="SUPFAM" id="SSF52540">
    <property type="entry name" value="P-loop containing nucleoside triphosphate hydrolases"/>
    <property type="match status" value="1"/>
</dbReference>
<dbReference type="Gene3D" id="1.10.1580.10">
    <property type="match status" value="1"/>
</dbReference>
<evidence type="ECO:0000313" key="7">
    <source>
        <dbReference type="Proteomes" id="UP000028523"/>
    </source>
</evidence>
<dbReference type="NCBIfam" id="TIGR03596">
    <property type="entry name" value="GTPase_YlqF"/>
    <property type="match status" value="1"/>
</dbReference>
<evidence type="ECO:0000256" key="3">
    <source>
        <dbReference type="PIRNR" id="PIRNR006230"/>
    </source>
</evidence>
<comment type="function">
    <text evidence="3">Required for a late step of 50S ribosomal subunit assembly. Has GTPase activity.</text>
</comment>
<dbReference type="PANTHER" id="PTHR45782:SF4">
    <property type="entry name" value="MITOCHONDRIAL RIBOSOME-ASSOCIATED GTPASE 1"/>
    <property type="match status" value="1"/>
</dbReference>
<comment type="similarity">
    <text evidence="3">Belongs to the TRAFAC class YlqF/YawG GTPase family. MTG1 subfamily.</text>
</comment>
<dbReference type="InterPro" id="IPR016478">
    <property type="entry name" value="GTPase_MTG1"/>
</dbReference>
<dbReference type="EMBL" id="AWQU01000086">
    <property type="protein sequence ID" value="KFB07306.1"/>
    <property type="molecule type" value="Genomic_DNA"/>
</dbReference>
<evidence type="ECO:0000256" key="4">
    <source>
        <dbReference type="PIRSR" id="PIRSR006230-1"/>
    </source>
</evidence>
<proteinExistence type="inferred from homology"/>